<dbReference type="Pfam" id="PF13204">
    <property type="entry name" value="Apiosidase"/>
    <property type="match status" value="1"/>
</dbReference>
<organism evidence="1 2">
    <name type="scientific">Enterococcus gallinarum</name>
    <dbReference type="NCBI Taxonomy" id="1353"/>
    <lineage>
        <taxon>Bacteria</taxon>
        <taxon>Bacillati</taxon>
        <taxon>Bacillota</taxon>
        <taxon>Bacilli</taxon>
        <taxon>Lactobacillales</taxon>
        <taxon>Enterococcaceae</taxon>
        <taxon>Enterococcus</taxon>
    </lineage>
</organism>
<accession>A0A376H0L6</accession>
<dbReference type="PANTHER" id="PTHR37836">
    <property type="entry name" value="LMO1036 PROTEIN"/>
    <property type="match status" value="1"/>
</dbReference>
<keyword evidence="2" id="KW-1185">Reference proteome</keyword>
<dbReference type="OrthoDB" id="59486at2"/>
<dbReference type="Gene3D" id="3.20.20.80">
    <property type="entry name" value="Glycosidases"/>
    <property type="match status" value="1"/>
</dbReference>
<evidence type="ECO:0000313" key="2">
    <source>
        <dbReference type="Proteomes" id="UP000254807"/>
    </source>
</evidence>
<evidence type="ECO:0000313" key="1">
    <source>
        <dbReference type="EMBL" id="STD83823.1"/>
    </source>
</evidence>
<dbReference type="InterPro" id="IPR025277">
    <property type="entry name" value="Apiosidase-like_cat_dom"/>
</dbReference>
<dbReference type="EMBL" id="UFYW01000001">
    <property type="protein sequence ID" value="STD83823.1"/>
    <property type="molecule type" value="Genomic_DNA"/>
</dbReference>
<dbReference type="RefSeq" id="WP_060813716.1">
    <property type="nucleotide sequence ID" value="NZ_JBHULA010000017.1"/>
</dbReference>
<sequence>MKITVSQNQRTLLRDGQHFFYLADTCWSAFTSIQENDWITYLDKRKEQGFNTLQINVLPQWDRSRGQFDCLPFPVDAGVFDFTVWEDAYFERAQRLCKIADEKGFTLALVVLWSNYVAGTWASQLDKERNVLPEDCRQAYYQKVIATFDAFHPIYFIGGDTDFPTQPTIDTYLEAFAFFEKHSPNTLKTIHIKGRFEEIPEPIVERLDLFLYQSGHNSAFLNMPYYLAERFYQREPQLPIINSEPCYEQMGYARHVYGRFGQKDVRKAAWQSLLAGGSAGITYGAHGIWSWQTPTATFAEEIGEAFDRPMIWPEALSFPGADDYGFIKQLFELLNIQELVPCQERLIDVDEQIRLAAIAGRNDALLYLPSNTTVRLQEDLSTATVTLIDLNSNRFLKPKLTVTDGITVFHPHNCHEDVLFVIQIKE</sequence>
<dbReference type="Proteomes" id="UP000254807">
    <property type="component" value="Unassembled WGS sequence"/>
</dbReference>
<proteinExistence type="predicted"/>
<dbReference type="PANTHER" id="PTHR37836:SF3">
    <property type="entry name" value="ENDOGLUCANASE"/>
    <property type="match status" value="1"/>
</dbReference>
<gene>
    <name evidence="1" type="ORF">NCTC12360_02310</name>
</gene>
<name>A0A376H0L6_ENTGA</name>
<reference evidence="1 2" key="1">
    <citation type="submission" date="2018-06" db="EMBL/GenBank/DDBJ databases">
        <authorList>
            <consortium name="Pathogen Informatics"/>
            <person name="Doyle S."/>
        </authorList>
    </citation>
    <scope>NUCLEOTIDE SEQUENCE [LARGE SCALE GENOMIC DNA]</scope>
    <source>
        <strain evidence="1 2">NCTC12360</strain>
    </source>
</reference>
<protein>
    <submittedName>
        <fullName evidence="1">Endoglucanase</fullName>
    </submittedName>
</protein>
<dbReference type="AlphaFoldDB" id="A0A376H0L6"/>